<sequence length="384" mass="43383">MATTTKRLRVEVVAACEDAEVAVETVLDWPRGSGPRCDINGRSGRNVVAPKYDPLGKFVLRLEVHRKFLSAHTLCGILPTQLTFRPPSMPKARKNKRKIPVTVAGPSDRTLQPSGSSSRPQATRTVIRRFHVLIKRQTQLQQEISRSRASDDNAAAKSELAAIEHEIEELGGLEEYQRMSAIGQDKDRGGGSEKVLIGWLRELQVPTTLKEKSEKLRLLEVGALKPDNYASCSTWIDVTPIDLHSRHPSIKEQDFLLMDPVEHREKWDAISLSLVLNFVPDTHDRGRMLRLAHTMLRTSGLLFVALPLPCILNSRYLTPEHFQGLMGAVGFDQVYTRWREGGKMAYWLFRKSPAPPSSTYQDLLLYKKKTIFRQGNRNNFAVLL</sequence>
<dbReference type="InterPro" id="IPR029063">
    <property type="entry name" value="SAM-dependent_MTases_sf"/>
</dbReference>
<dbReference type="Gene3D" id="3.40.50.150">
    <property type="entry name" value="Vaccinia Virus protein VP39"/>
    <property type="match status" value="1"/>
</dbReference>
<organism evidence="6 7">
    <name type="scientific">Trametes cubensis</name>
    <dbReference type="NCBI Taxonomy" id="1111947"/>
    <lineage>
        <taxon>Eukaryota</taxon>
        <taxon>Fungi</taxon>
        <taxon>Dikarya</taxon>
        <taxon>Basidiomycota</taxon>
        <taxon>Agaricomycotina</taxon>
        <taxon>Agaricomycetes</taxon>
        <taxon>Polyporales</taxon>
        <taxon>Polyporaceae</taxon>
        <taxon>Trametes</taxon>
    </lineage>
</organism>
<evidence type="ECO:0000313" key="7">
    <source>
        <dbReference type="Proteomes" id="UP001215151"/>
    </source>
</evidence>
<accession>A0AAD7TWD5</accession>
<dbReference type="GO" id="GO:0016433">
    <property type="term" value="F:rRNA (adenine) methyltransferase activity"/>
    <property type="evidence" value="ECO:0007669"/>
    <property type="project" value="UniProtKB-UniRule"/>
</dbReference>
<comment type="subcellular location">
    <subcellularLocation>
        <location evidence="4">Nucleus</location>
        <location evidence="4">Nucleolus</location>
    </subcellularLocation>
</comment>
<feature type="binding site" evidence="4">
    <location>
        <position position="222"/>
    </location>
    <ligand>
        <name>S-adenosyl-L-methionine</name>
        <dbReference type="ChEBI" id="CHEBI:59789"/>
    </ligand>
</feature>
<name>A0AAD7TWD5_9APHY</name>
<protein>
    <recommendedName>
        <fullName evidence="4">25S rRNA adenine-N(1) methyltransferase</fullName>
        <ecNumber evidence="4">2.1.1.-</ecNumber>
    </recommendedName>
</protein>
<feature type="coiled-coil region" evidence="5">
    <location>
        <begin position="146"/>
        <end position="173"/>
    </location>
</feature>
<evidence type="ECO:0000256" key="3">
    <source>
        <dbReference type="ARBA" id="ARBA00022691"/>
    </source>
</evidence>
<dbReference type="PANTHER" id="PTHR21008:SF1">
    <property type="entry name" value="25S RRNA (ADENINE(2142)-N(1))-METHYLTRANSFERASE"/>
    <property type="match status" value="1"/>
</dbReference>
<evidence type="ECO:0000313" key="6">
    <source>
        <dbReference type="EMBL" id="KAJ8482270.1"/>
    </source>
</evidence>
<dbReference type="InterPro" id="IPR021867">
    <property type="entry name" value="Bmt2/SAMTOR"/>
</dbReference>
<keyword evidence="4" id="KW-0539">Nucleus</keyword>
<dbReference type="HAMAP" id="MF_03044">
    <property type="entry name" value="BMT2"/>
    <property type="match status" value="1"/>
</dbReference>
<dbReference type="EC" id="2.1.1.-" evidence="4"/>
<dbReference type="PANTHER" id="PTHR21008">
    <property type="entry name" value="S-ADENOSYLMETHIONINE SENSOR UPSTREAM OF MTORC1-RELATED"/>
    <property type="match status" value="1"/>
</dbReference>
<keyword evidence="1 4" id="KW-0489">Methyltransferase</keyword>
<proteinExistence type="inferred from homology"/>
<dbReference type="GO" id="GO:0005730">
    <property type="term" value="C:nucleolus"/>
    <property type="evidence" value="ECO:0007669"/>
    <property type="project" value="UniProtKB-SubCell"/>
</dbReference>
<comment type="similarity">
    <text evidence="4">Belongs to the BMT2 family.</text>
</comment>
<comment type="caution">
    <text evidence="6">The sequence shown here is derived from an EMBL/GenBank/DDBJ whole genome shotgun (WGS) entry which is preliminary data.</text>
</comment>
<evidence type="ECO:0000256" key="1">
    <source>
        <dbReference type="ARBA" id="ARBA00022603"/>
    </source>
</evidence>
<keyword evidence="5" id="KW-0175">Coiled coil</keyword>
<evidence type="ECO:0000256" key="2">
    <source>
        <dbReference type="ARBA" id="ARBA00022679"/>
    </source>
</evidence>
<evidence type="ECO:0000256" key="4">
    <source>
        <dbReference type="HAMAP-Rule" id="MF_03044"/>
    </source>
</evidence>
<feature type="binding site" evidence="4">
    <location>
        <position position="242"/>
    </location>
    <ligand>
        <name>S-adenosyl-L-methionine</name>
        <dbReference type="ChEBI" id="CHEBI:59789"/>
    </ligand>
</feature>
<keyword evidence="3 4" id="KW-0949">S-adenosyl-L-methionine</keyword>
<keyword evidence="2 4" id="KW-0808">Transferase</keyword>
<keyword evidence="7" id="KW-1185">Reference proteome</keyword>
<dbReference type="Pfam" id="PF11968">
    <property type="entry name" value="Bmt2"/>
    <property type="match status" value="1"/>
</dbReference>
<dbReference type="AlphaFoldDB" id="A0AAD7TWD5"/>
<dbReference type="SUPFAM" id="SSF53335">
    <property type="entry name" value="S-adenosyl-L-methionine-dependent methyltransferases"/>
    <property type="match status" value="1"/>
</dbReference>
<dbReference type="Proteomes" id="UP001215151">
    <property type="component" value="Unassembled WGS sequence"/>
</dbReference>
<reference evidence="6" key="1">
    <citation type="submission" date="2022-11" db="EMBL/GenBank/DDBJ databases">
        <title>Genome Sequence of Cubamyces cubensis.</title>
        <authorList>
            <person name="Buettner E."/>
        </authorList>
    </citation>
    <scope>NUCLEOTIDE SEQUENCE</scope>
    <source>
        <strain evidence="6">MPL-01</strain>
    </source>
</reference>
<dbReference type="EMBL" id="JAPEVG010000118">
    <property type="protein sequence ID" value="KAJ8482270.1"/>
    <property type="molecule type" value="Genomic_DNA"/>
</dbReference>
<comment type="function">
    <text evidence="4">S-adenosyl-L-methionine-dependent methyltransferase that specifically methylates the N(1) position of an adenine present in helix 65 in 25S rRNA.</text>
</comment>
<evidence type="ECO:0000256" key="5">
    <source>
        <dbReference type="SAM" id="Coils"/>
    </source>
</evidence>
<gene>
    <name evidence="6" type="ORF">ONZ51_g5471</name>
</gene>